<comment type="caution">
    <text evidence="9">The sequence shown here is derived from an EMBL/GenBank/DDBJ whole genome shotgun (WGS) entry which is preliminary data.</text>
</comment>
<keyword evidence="6 7" id="KW-0472">Membrane</keyword>
<evidence type="ECO:0000256" key="7">
    <source>
        <dbReference type="RuleBase" id="RU363032"/>
    </source>
</evidence>
<keyword evidence="10" id="KW-1185">Reference proteome</keyword>
<dbReference type="PROSITE" id="PS50928">
    <property type="entry name" value="ABC_TM1"/>
    <property type="match status" value="1"/>
</dbReference>
<evidence type="ECO:0000313" key="9">
    <source>
        <dbReference type="EMBL" id="MFL1731517.1"/>
    </source>
</evidence>
<evidence type="ECO:0000259" key="8">
    <source>
        <dbReference type="PROSITE" id="PS50928"/>
    </source>
</evidence>
<evidence type="ECO:0000313" key="10">
    <source>
        <dbReference type="Proteomes" id="UP001624684"/>
    </source>
</evidence>
<dbReference type="SUPFAM" id="SSF161098">
    <property type="entry name" value="MetI-like"/>
    <property type="match status" value="1"/>
</dbReference>
<evidence type="ECO:0000256" key="3">
    <source>
        <dbReference type="ARBA" id="ARBA00022475"/>
    </source>
</evidence>
<feature type="transmembrane region" description="Helical" evidence="7">
    <location>
        <begin position="101"/>
        <end position="122"/>
    </location>
</feature>
<proteinExistence type="inferred from homology"/>
<feature type="transmembrane region" description="Helical" evidence="7">
    <location>
        <begin position="233"/>
        <end position="255"/>
    </location>
</feature>
<dbReference type="NCBIfam" id="NF007008">
    <property type="entry name" value="PRK09471.1"/>
    <property type="match status" value="1"/>
</dbReference>
<evidence type="ECO:0000256" key="5">
    <source>
        <dbReference type="ARBA" id="ARBA00022989"/>
    </source>
</evidence>
<feature type="transmembrane region" description="Helical" evidence="7">
    <location>
        <begin position="12"/>
        <end position="30"/>
    </location>
</feature>
<evidence type="ECO:0000256" key="1">
    <source>
        <dbReference type="ARBA" id="ARBA00004651"/>
    </source>
</evidence>
<feature type="domain" description="ABC transmembrane type-1" evidence="8">
    <location>
        <begin position="95"/>
        <end position="294"/>
    </location>
</feature>
<protein>
    <submittedName>
        <fullName evidence="9">Oligopeptide ABC transporter permease OppB</fullName>
    </submittedName>
</protein>
<sequence length="307" mass="33732">MFKLIFKRTLEAIPTMLFLITISFFMMRLAPGSPFTGERNLPPAVMANIEAKYHLNDPMWLQFLNYLKQLLLHGDFGPSFKYKDYTINELLAQSLPVSVEIGIWAFIIALVLGVTLGVIAALKQNSFFDYSLMTVAMTGVVMPSFVKAPLFVLLFAVTLQWLPAGGWNDGALKNMILPVGTLAIAYTSSIARVTRGSMIEVMNSPFIRTAYAKGLPLSHIVLKHALRPAMLPVISFLGPAFVGIITGSIVIESIFGLPGIGQLFVNGALNRDYSLVLSLTILVGVLTIVFNAIVDILYTVIDPKIKY</sequence>
<keyword evidence="3" id="KW-1003">Cell membrane</keyword>
<gene>
    <name evidence="9" type="primary">oppB</name>
    <name evidence="9" type="ORF">ACJHVH_00655</name>
</gene>
<keyword evidence="4 7" id="KW-0812">Transmembrane</keyword>
<dbReference type="PANTHER" id="PTHR30465">
    <property type="entry name" value="INNER MEMBRANE ABC TRANSPORTER"/>
    <property type="match status" value="1"/>
</dbReference>
<keyword evidence="5 7" id="KW-1133">Transmembrane helix</keyword>
<reference evidence="9 10" key="1">
    <citation type="submission" date="2024-11" db="EMBL/GenBank/DDBJ databases">
        <title>First Report of Moraxella oculi in Brazil in an Infectious Bovine Keratoconjunctivitis Outbreak.</title>
        <authorList>
            <person name="Carvalho C.V."/>
            <person name="Domingues R."/>
            <person name="Coutinho C."/>
            <person name="Honorio N.T.B.S."/>
            <person name="Faza D.R.L.R."/>
            <person name="Carvalho W.A."/>
            <person name="Machado A.B.F."/>
            <person name="Martins M.F."/>
            <person name="Gaspar E.B."/>
        </authorList>
    </citation>
    <scope>NUCLEOTIDE SEQUENCE [LARGE SCALE GENOMIC DNA]</scope>
    <source>
        <strain evidence="9 10">2117LE</strain>
    </source>
</reference>
<evidence type="ECO:0000256" key="4">
    <source>
        <dbReference type="ARBA" id="ARBA00022692"/>
    </source>
</evidence>
<evidence type="ECO:0000256" key="6">
    <source>
        <dbReference type="ARBA" id="ARBA00023136"/>
    </source>
</evidence>
<keyword evidence="2 7" id="KW-0813">Transport</keyword>
<dbReference type="Pfam" id="PF19300">
    <property type="entry name" value="BPD_transp_1_N"/>
    <property type="match status" value="1"/>
</dbReference>
<dbReference type="Proteomes" id="UP001624684">
    <property type="component" value="Unassembled WGS sequence"/>
</dbReference>
<name>A0ABW8U7N5_9GAMM</name>
<dbReference type="InterPro" id="IPR035906">
    <property type="entry name" value="MetI-like_sf"/>
</dbReference>
<accession>A0ABW8U7N5</accession>
<feature type="transmembrane region" description="Helical" evidence="7">
    <location>
        <begin position="275"/>
        <end position="301"/>
    </location>
</feature>
<feature type="transmembrane region" description="Helical" evidence="7">
    <location>
        <begin position="134"/>
        <end position="155"/>
    </location>
</feature>
<dbReference type="InterPro" id="IPR045621">
    <property type="entry name" value="BPD_transp_1_N"/>
</dbReference>
<evidence type="ECO:0000256" key="2">
    <source>
        <dbReference type="ARBA" id="ARBA00022448"/>
    </source>
</evidence>
<dbReference type="RefSeq" id="WP_249098626.1">
    <property type="nucleotide sequence ID" value="NZ_JAMBAQ010000003.1"/>
</dbReference>
<dbReference type="Pfam" id="PF00528">
    <property type="entry name" value="BPD_transp_1"/>
    <property type="match status" value="1"/>
</dbReference>
<dbReference type="Gene3D" id="1.10.3720.10">
    <property type="entry name" value="MetI-like"/>
    <property type="match status" value="1"/>
</dbReference>
<comment type="similarity">
    <text evidence="7">Belongs to the binding-protein-dependent transport system permease family.</text>
</comment>
<feature type="transmembrane region" description="Helical" evidence="7">
    <location>
        <begin position="175"/>
        <end position="194"/>
    </location>
</feature>
<dbReference type="PANTHER" id="PTHR30465:SF74">
    <property type="entry name" value="OLIGOPEPTIDE TRANSPORT SYSTEM PERMEASE PROTEIN OPPB"/>
    <property type="match status" value="1"/>
</dbReference>
<dbReference type="InterPro" id="IPR000515">
    <property type="entry name" value="MetI-like"/>
</dbReference>
<dbReference type="EMBL" id="JBJJXE010000001">
    <property type="protein sequence ID" value="MFL1731517.1"/>
    <property type="molecule type" value="Genomic_DNA"/>
</dbReference>
<comment type="subcellular location">
    <subcellularLocation>
        <location evidence="1 7">Cell membrane</location>
        <topology evidence="1 7">Multi-pass membrane protein</topology>
    </subcellularLocation>
</comment>
<dbReference type="CDD" id="cd06261">
    <property type="entry name" value="TM_PBP2"/>
    <property type="match status" value="1"/>
</dbReference>
<organism evidence="9 10">
    <name type="scientific">Moraxella oculi</name>
    <dbReference type="NCBI Taxonomy" id="2940516"/>
    <lineage>
        <taxon>Bacteria</taxon>
        <taxon>Pseudomonadati</taxon>
        <taxon>Pseudomonadota</taxon>
        <taxon>Gammaproteobacteria</taxon>
        <taxon>Moraxellales</taxon>
        <taxon>Moraxellaceae</taxon>
        <taxon>Moraxella</taxon>
    </lineage>
</organism>